<name>A0A1Q9DH02_SYMMI</name>
<dbReference type="SUPFAM" id="SSF48403">
    <property type="entry name" value="Ankyrin repeat"/>
    <property type="match status" value="1"/>
</dbReference>
<dbReference type="Proteomes" id="UP000186817">
    <property type="component" value="Unassembled WGS sequence"/>
</dbReference>
<keyword evidence="5" id="KW-0418">Kinase</keyword>
<dbReference type="AlphaFoldDB" id="A0A1Q9DH02"/>
<dbReference type="GO" id="GO:0016301">
    <property type="term" value="F:kinase activity"/>
    <property type="evidence" value="ECO:0007669"/>
    <property type="project" value="UniProtKB-KW"/>
</dbReference>
<evidence type="ECO:0000313" key="6">
    <source>
        <dbReference type="Proteomes" id="UP000186817"/>
    </source>
</evidence>
<comment type="caution">
    <text evidence="5">The sequence shown here is derived from an EMBL/GenBank/DDBJ whole genome shotgun (WGS) entry which is preliminary data.</text>
</comment>
<dbReference type="OrthoDB" id="425731at2759"/>
<reference evidence="5 6" key="1">
    <citation type="submission" date="2016-02" db="EMBL/GenBank/DDBJ databases">
        <title>Genome analysis of coral dinoflagellate symbionts highlights evolutionary adaptations to a symbiotic lifestyle.</title>
        <authorList>
            <person name="Aranda M."/>
            <person name="Li Y."/>
            <person name="Liew Y.J."/>
            <person name="Baumgarten S."/>
            <person name="Simakov O."/>
            <person name="Wilson M."/>
            <person name="Piel J."/>
            <person name="Ashoor H."/>
            <person name="Bougouffa S."/>
            <person name="Bajic V.B."/>
            <person name="Ryu T."/>
            <person name="Ravasi T."/>
            <person name="Bayer T."/>
            <person name="Micklem G."/>
            <person name="Kim H."/>
            <person name="Bhak J."/>
            <person name="Lajeunesse T.C."/>
            <person name="Voolstra C.R."/>
        </authorList>
    </citation>
    <scope>NUCLEOTIDE SEQUENCE [LARGE SCALE GENOMIC DNA]</scope>
    <source>
        <strain evidence="5 6">CCMP2467</strain>
    </source>
</reference>
<evidence type="ECO:0000256" key="2">
    <source>
        <dbReference type="ARBA" id="ARBA00023163"/>
    </source>
</evidence>
<dbReference type="PANTHER" id="PTHR24120">
    <property type="entry name" value="GH07239P"/>
    <property type="match status" value="1"/>
</dbReference>
<keyword evidence="3" id="KW-0040">ANK repeat</keyword>
<dbReference type="InterPro" id="IPR002110">
    <property type="entry name" value="Ankyrin_rpt"/>
</dbReference>
<dbReference type="PROSITE" id="PS50297">
    <property type="entry name" value="ANK_REP_REGION"/>
    <property type="match status" value="2"/>
</dbReference>
<feature type="domain" description="Transcription factor MYC/MYB N-terminal" evidence="4">
    <location>
        <begin position="86"/>
        <end position="167"/>
    </location>
</feature>
<dbReference type="InterPro" id="IPR036770">
    <property type="entry name" value="Ankyrin_rpt-contain_sf"/>
</dbReference>
<evidence type="ECO:0000313" key="5">
    <source>
        <dbReference type="EMBL" id="OLP94453.1"/>
    </source>
</evidence>
<keyword evidence="2" id="KW-0804">Transcription</keyword>
<feature type="repeat" description="ANK" evidence="3">
    <location>
        <begin position="404"/>
        <end position="436"/>
    </location>
</feature>
<evidence type="ECO:0000256" key="1">
    <source>
        <dbReference type="ARBA" id="ARBA00023015"/>
    </source>
</evidence>
<accession>A0A1Q9DH02</accession>
<organism evidence="5 6">
    <name type="scientific">Symbiodinium microadriaticum</name>
    <name type="common">Dinoflagellate</name>
    <name type="synonym">Zooxanthella microadriatica</name>
    <dbReference type="NCBI Taxonomy" id="2951"/>
    <lineage>
        <taxon>Eukaryota</taxon>
        <taxon>Sar</taxon>
        <taxon>Alveolata</taxon>
        <taxon>Dinophyceae</taxon>
        <taxon>Suessiales</taxon>
        <taxon>Symbiodiniaceae</taxon>
        <taxon>Symbiodinium</taxon>
    </lineage>
</organism>
<dbReference type="SMART" id="SM00248">
    <property type="entry name" value="ANK"/>
    <property type="match status" value="5"/>
</dbReference>
<dbReference type="Pfam" id="PF14215">
    <property type="entry name" value="bHLH-MYC_N"/>
    <property type="match status" value="1"/>
</dbReference>
<keyword evidence="6" id="KW-1185">Reference proteome</keyword>
<evidence type="ECO:0000259" key="4">
    <source>
        <dbReference type="Pfam" id="PF14215"/>
    </source>
</evidence>
<dbReference type="Gene3D" id="3.30.450.40">
    <property type="match status" value="1"/>
</dbReference>
<keyword evidence="5" id="KW-0808">Transferase</keyword>
<proteinExistence type="predicted"/>
<dbReference type="PANTHER" id="PTHR24120:SF4">
    <property type="entry name" value="GH07239P"/>
    <property type="match status" value="1"/>
</dbReference>
<dbReference type="InterPro" id="IPR029016">
    <property type="entry name" value="GAF-like_dom_sf"/>
</dbReference>
<dbReference type="PROSITE" id="PS50088">
    <property type="entry name" value="ANK_REPEAT"/>
    <property type="match status" value="2"/>
</dbReference>
<keyword evidence="1" id="KW-0805">Transcription regulation</keyword>
<protein>
    <submittedName>
        <fullName evidence="5">Kinase D-interacting substrate of 220 kDa</fullName>
    </submittedName>
</protein>
<dbReference type="Pfam" id="PF12796">
    <property type="entry name" value="Ank_2"/>
    <property type="match status" value="2"/>
</dbReference>
<feature type="repeat" description="ANK" evidence="3">
    <location>
        <begin position="355"/>
        <end position="387"/>
    </location>
</feature>
<dbReference type="Gene3D" id="1.25.40.20">
    <property type="entry name" value="Ankyrin repeat-containing domain"/>
    <property type="match status" value="2"/>
</dbReference>
<dbReference type="InterPro" id="IPR011990">
    <property type="entry name" value="TPR-like_helical_dom_sf"/>
</dbReference>
<dbReference type="InterPro" id="IPR025610">
    <property type="entry name" value="MYC/MYB_N"/>
</dbReference>
<sequence length="831" mass="89140">MFTNILAKSVRAGGCGHLEVKPAVVELPPCAAWLEKVAANCPEACYAIEWTMGSEGVLKVNESYNPAWRVQYASQAGLPGLYTSSSKALAFQPGEGVVGQVFEAQKELFVKDVQQITEQGVRDDMFSGTQVNFLRADMAKTFNIRSAAFVPLRSGVLELGSMKTLENMAALRTESGMKLRLSPTVADKLKQLPAKGIKLQREALDALAAAAPNDAAVLLQALLNRGHEVHDVSGLKRYLRKAKGLPICLQTLIQDGRMLSDAEELNSSVDLQLILLSSAERAKIDGELLFAAESGDTEILRFLLQAAANPDAGPSLDAGPPRATALWKASSNGHDEAVRALLEARADVDLSTYGHGSTAIVGASLNGHVEVVRSLLAAGADVNLSVIVLPDSDDSGDVDVSVLRGFTALIAASFNGHVEVVRLLVEAGADVHDVDLVGDTALTVASSGGHAEVVRLLAEVDNPSRFVIETYEGMAVKLPSLDLPAEISEVKRPLQHRRSLFRTGSTALILSCDRPDGKEQFGSPGRLFTDLPDPESLRRRMERLPSVPGTPAGIICSEGAPRPAAMAWRDLASHEKGRVNVKLQKVFLDDGRVLAVPMVCESSRLSRELGDLYKLNFGGKEKGNVPSEQTIRTEVRANGWVNKFLATARIDAASEMGDIEGVMDVTNWHGLYLLEDMLSKGLQPSVVTFANVAGAHRQALPDELEGILSSMADKGVIPNKVFIETFLGALFPARLTAAWTVDDVRIRRKGTSRHRLRVAKSVLKDAESRGVRLTQLSSLTEQPRECIVAPVELGASRKILVEAAEAIRGGHGVTDSEVLTNKCAEGEGGPL</sequence>
<gene>
    <name evidence="5" type="primary">Kidins220</name>
    <name evidence="5" type="ORF">AK812_SmicGene23527</name>
</gene>
<evidence type="ECO:0000256" key="3">
    <source>
        <dbReference type="PROSITE-ProRule" id="PRU00023"/>
    </source>
</evidence>
<dbReference type="EMBL" id="LSRX01000541">
    <property type="protein sequence ID" value="OLP94453.1"/>
    <property type="molecule type" value="Genomic_DNA"/>
</dbReference>
<dbReference type="Gene3D" id="1.25.40.10">
    <property type="entry name" value="Tetratricopeptide repeat domain"/>
    <property type="match status" value="1"/>
</dbReference>